<keyword evidence="2" id="KW-1185">Reference proteome</keyword>
<gene>
    <name evidence="1" type="ORF">DDR56_18965</name>
</gene>
<reference evidence="1 2" key="1">
    <citation type="submission" date="2018-04" db="EMBL/GenBank/DDBJ databases">
        <authorList>
            <person name="Li G."/>
            <person name="Du W."/>
            <person name="Bai Y."/>
        </authorList>
    </citation>
    <scope>NUCLEOTIDE SEQUENCE [LARGE SCALE GENOMIC DNA]</scope>
    <source>
        <strain evidence="1 2">YYYZ-3</strain>
    </source>
</reference>
<organism evidence="1 2">
    <name type="scientific">Vreelandella venusta</name>
    <dbReference type="NCBI Taxonomy" id="44935"/>
    <lineage>
        <taxon>Bacteria</taxon>
        <taxon>Pseudomonadati</taxon>
        <taxon>Pseudomonadota</taxon>
        <taxon>Gammaproteobacteria</taxon>
        <taxon>Oceanospirillales</taxon>
        <taxon>Halomonadaceae</taxon>
        <taxon>Vreelandella</taxon>
    </lineage>
</organism>
<dbReference type="EMBL" id="QDKN01000013">
    <property type="protein sequence ID" value="NPT32638.1"/>
    <property type="molecule type" value="Genomic_DNA"/>
</dbReference>
<proteinExistence type="predicted"/>
<dbReference type="InterPro" id="IPR013398">
    <property type="entry name" value="CRISPR-assoc_prot_Csy2"/>
</dbReference>
<dbReference type="Proteomes" id="UP001318401">
    <property type="component" value="Unassembled WGS sequence"/>
</dbReference>
<dbReference type="Pfam" id="PF09614">
    <property type="entry name" value="Cas_Csy2"/>
    <property type="match status" value="1"/>
</dbReference>
<dbReference type="RefSeq" id="WP_125746790.1">
    <property type="nucleotide sequence ID" value="NZ_CP034367.1"/>
</dbReference>
<name>A0ABX2BGX4_9GAMM</name>
<sequence length="294" mass="32870">MSFLVLSRLKIQSANALACGFIVNASPVMAVTQFVHNLVVRHLECEVCGVAILHHHAEHQALEDVAYDVLPHQRRSALLINEQDYVGKGSQGPTLSAQPTASCNLELSLLIEFEGLPERKIVERFLHTARLAGGQITSFQEPMFPDTEDDAQQLIGKSGFWLIERPELIDEKDPLGSVFTTLERSAISSKQAVELKQQTPHLANTPLHKISHAWIVPTVLGYQAITDFAEREGVRMTTQPDGALDTSLHAYAEPLIGIVQYVPARDWEDEFPLWQQHWLDPQTFVVQCHRTTAD</sequence>
<evidence type="ECO:0000313" key="1">
    <source>
        <dbReference type="EMBL" id="NPT32638.1"/>
    </source>
</evidence>
<evidence type="ECO:0000313" key="2">
    <source>
        <dbReference type="Proteomes" id="UP001318401"/>
    </source>
</evidence>
<comment type="caution">
    <text evidence="1">The sequence shown here is derived from an EMBL/GenBank/DDBJ whole genome shotgun (WGS) entry which is preliminary data.</text>
</comment>
<protein>
    <submittedName>
        <fullName evidence="1">Uncharacterized protein</fullName>
    </submittedName>
</protein>
<accession>A0ABX2BGX4</accession>